<feature type="transmembrane region" description="Helical" evidence="1">
    <location>
        <begin position="160"/>
        <end position="180"/>
    </location>
</feature>
<evidence type="ECO:0000313" key="3">
    <source>
        <dbReference type="Proteomes" id="UP000694886"/>
    </source>
</evidence>
<evidence type="ECO:0000259" key="2">
    <source>
        <dbReference type="PROSITE" id="PS51782"/>
    </source>
</evidence>
<dbReference type="Gramene" id="Tc08v2_t013830.2">
    <property type="protein sequence ID" value="Tc08v2_p013830.2"/>
    <property type="gene ID" value="Tc08v2_g013830"/>
</dbReference>
<dbReference type="GeneID" id="18592837"/>
<organism evidence="3 4">
    <name type="scientific">Theobroma cacao</name>
    <name type="common">Cacao</name>
    <name type="synonym">Cocoa</name>
    <dbReference type="NCBI Taxonomy" id="3641"/>
    <lineage>
        <taxon>Eukaryota</taxon>
        <taxon>Viridiplantae</taxon>
        <taxon>Streptophyta</taxon>
        <taxon>Embryophyta</taxon>
        <taxon>Tracheophyta</taxon>
        <taxon>Spermatophyta</taxon>
        <taxon>Magnoliopsida</taxon>
        <taxon>eudicotyledons</taxon>
        <taxon>Gunneridae</taxon>
        <taxon>Pentapetalae</taxon>
        <taxon>rosids</taxon>
        <taxon>malvids</taxon>
        <taxon>Malvales</taxon>
        <taxon>Malvaceae</taxon>
        <taxon>Byttnerioideae</taxon>
        <taxon>Theobroma</taxon>
    </lineage>
</organism>
<keyword evidence="1" id="KW-1133">Transmembrane helix</keyword>
<dbReference type="AlphaFoldDB" id="A0AB32WQT5"/>
<evidence type="ECO:0000256" key="1">
    <source>
        <dbReference type="SAM" id="Phobius"/>
    </source>
</evidence>
<reference evidence="4" key="2">
    <citation type="submission" date="2025-08" db="UniProtKB">
        <authorList>
            <consortium name="RefSeq"/>
        </authorList>
    </citation>
    <scope>IDENTIFICATION</scope>
</reference>
<name>A0AB32WQT5_THECC</name>
<dbReference type="PROSITE" id="PS51782">
    <property type="entry name" value="LYSM"/>
    <property type="match status" value="1"/>
</dbReference>
<gene>
    <name evidence="4" type="primary">LOC18592837</name>
</gene>
<dbReference type="Gene3D" id="3.10.350.10">
    <property type="entry name" value="LysM domain"/>
    <property type="match status" value="1"/>
</dbReference>
<accession>A0AB32WQT5</accession>
<dbReference type="InterPro" id="IPR018392">
    <property type="entry name" value="LysM"/>
</dbReference>
<dbReference type="Proteomes" id="UP000694886">
    <property type="component" value="Chromosome 8"/>
</dbReference>
<dbReference type="InterPro" id="IPR036779">
    <property type="entry name" value="LysM_dom_sf"/>
</dbReference>
<protein>
    <submittedName>
        <fullName evidence="4">Uncharacterized protein LOC18592837 isoform X1</fullName>
    </submittedName>
</protein>
<keyword evidence="1" id="KW-0472">Membrane</keyword>
<reference evidence="3" key="1">
    <citation type="journal article" date="1997" name="Nucleic Acids Res.">
        <title>tRNAscan-SE: a program for improved detection of transfer RNA genes in genomic sequence.</title>
        <authorList>
            <person name="Lowe T.M."/>
            <person name="Eddy S.R."/>
        </authorList>
    </citation>
    <scope>NUCLEOTIDE SEQUENCE [LARGE SCALE GENOMIC DNA]</scope>
    <source>
        <strain evidence="3">r\B97-61/B2</strain>
    </source>
</reference>
<dbReference type="SUPFAM" id="SSF54106">
    <property type="entry name" value="LysM domain"/>
    <property type="match status" value="1"/>
</dbReference>
<dbReference type="CDD" id="cd00118">
    <property type="entry name" value="LysM"/>
    <property type="match status" value="1"/>
</dbReference>
<proteinExistence type="predicted"/>
<dbReference type="Pfam" id="PF01476">
    <property type="entry name" value="LysM"/>
    <property type="match status" value="1"/>
</dbReference>
<keyword evidence="1" id="KW-0812">Transmembrane</keyword>
<sequence>MEVKLSHRQHFSLPKSLLPNFKETSFPPPHTFSLRSWAATERHRFQGLIKKWRLQNNSKDYICAHLVKDFKCRGETLSSISKKYGVSVYSIAAANKDIVDIHLVFKGQLLNIPASSLKETLLAKKSRLWHSIRAFRTPSHKIIYSMVTSHGLSNQAKATGYFLVLVPLIAFCIRCIISTFRIRVARDMRHQAVDKSKGHHPGAKSMRWKSALSDTEESDAFDSESGLDSNSPSEDEAYISYDEASHAYSRLQHDYEKFLSECGMSKWGYWRGGSPGT</sequence>
<dbReference type="RefSeq" id="XP_017981652.1">
    <property type="nucleotide sequence ID" value="XM_018126163.1"/>
</dbReference>
<evidence type="ECO:0000313" key="4">
    <source>
        <dbReference type="RefSeq" id="XP_017981652.1"/>
    </source>
</evidence>
<feature type="domain" description="LysM" evidence="2">
    <location>
        <begin position="67"/>
        <end position="112"/>
    </location>
</feature>
<dbReference type="SMART" id="SM00257">
    <property type="entry name" value="LysM"/>
    <property type="match status" value="1"/>
</dbReference>